<dbReference type="EMBL" id="LT629755">
    <property type="protein sequence ID" value="SDS89294.1"/>
    <property type="molecule type" value="Genomic_DNA"/>
</dbReference>
<evidence type="ECO:0000313" key="5">
    <source>
        <dbReference type="Proteomes" id="UP000199482"/>
    </source>
</evidence>
<dbReference type="SUPFAM" id="SSF52279">
    <property type="entry name" value="Beta-D-glucan exohydrolase, C-terminal domain"/>
    <property type="match status" value="1"/>
</dbReference>
<evidence type="ECO:0000313" key="4">
    <source>
        <dbReference type="EMBL" id="SDS89294.1"/>
    </source>
</evidence>
<organism evidence="4 5">
    <name type="scientific">Agromyces flavus</name>
    <dbReference type="NCBI Taxonomy" id="589382"/>
    <lineage>
        <taxon>Bacteria</taxon>
        <taxon>Bacillati</taxon>
        <taxon>Actinomycetota</taxon>
        <taxon>Actinomycetes</taxon>
        <taxon>Micrococcales</taxon>
        <taxon>Microbacteriaceae</taxon>
        <taxon>Agromyces</taxon>
    </lineage>
</organism>
<feature type="domain" description="Fibronectin type III-like" evidence="3">
    <location>
        <begin position="664"/>
        <end position="737"/>
    </location>
</feature>
<sequence length="761" mass="80598">MQMSRIHDGPRARSRRRLAALVTGAVIASSGMIAAAGMPAAAEDCSTVPWMDTATSSEERADALLAASSQHQKYRWLVEQPANDPTRTTWPAGMTGEAPVVYPAQLACTPVVIYANGPDGVYGKAGTTAWPGPIAVASTWNLELGEEKAVAHGSESFDSRSAVVLGPGIASGRTPLSGRGSEYFGEDPLLSGLMAAANVRGLEHGNADKPVVANLKHYVANEQETDREESSSNMDERTLRQVYDLPYEIAVKESDPGSVMCSYNQVNGVYACENPILTTSLGEQAGFDGYVMSDFGSVHSTVASMDAGLDQELNRPVWYTPARLDAALKAGDITQAQIDQAAFDVVHTYIEKGLFDHPVPATAIPNVSTAEHKALAREIAEQSTVLLKNDGEVLPLSDDAPTVAVIGQTASKTATGNVSAKTGCAWYLVFIRGTALNCDAIVDPLTSITERVEQAGGEVLYANGADLAQAASVAEQADVSIVFGHYTMGETTDLADLHLDANGDALIEAVAAASDRTVAVLNAGSAVEMPWIDDVDAVLHAWHSGEQFGPALAGLLWGDVNPSGKLPMTFPKSVADTPTSTPEQYPGIVDESGIRQVEYSEGLEVGYKWYDEQGIEPLFEFGHGLSYTSFEYSDLDVAVDRRSDGAAVTVSFTIANTGDRDGAEIPQVYLTLPASAHEPGKRLVGFDRIELAAGESTRVELVIDSAASNQPFSIWDEDADAWLVPKGRYEVAVGSSSRDLPLSKALQPNITMPSAAANGLG</sequence>
<dbReference type="GO" id="GO:0009251">
    <property type="term" value="P:glucan catabolic process"/>
    <property type="evidence" value="ECO:0007669"/>
    <property type="project" value="TreeGrafter"/>
</dbReference>
<dbReference type="Proteomes" id="UP000199482">
    <property type="component" value="Chromosome I"/>
</dbReference>
<dbReference type="InterPro" id="IPR036881">
    <property type="entry name" value="Glyco_hydro_3_C_sf"/>
</dbReference>
<dbReference type="Gene3D" id="2.60.40.10">
    <property type="entry name" value="Immunoglobulins"/>
    <property type="match status" value="1"/>
</dbReference>
<dbReference type="AlphaFoldDB" id="A0A1H1VWL5"/>
<evidence type="ECO:0000256" key="2">
    <source>
        <dbReference type="ARBA" id="ARBA00022801"/>
    </source>
</evidence>
<accession>A0A1H1VWL5</accession>
<dbReference type="InterPro" id="IPR013783">
    <property type="entry name" value="Ig-like_fold"/>
</dbReference>
<name>A0A1H1VWL5_9MICO</name>
<dbReference type="InterPro" id="IPR036962">
    <property type="entry name" value="Glyco_hydro_3_N_sf"/>
</dbReference>
<dbReference type="STRING" id="589382.SAMN04489721_2103"/>
<evidence type="ECO:0000256" key="1">
    <source>
        <dbReference type="ARBA" id="ARBA00005336"/>
    </source>
</evidence>
<comment type="similarity">
    <text evidence="1">Belongs to the glycosyl hydrolase 3 family.</text>
</comment>
<dbReference type="GO" id="GO:0008422">
    <property type="term" value="F:beta-glucosidase activity"/>
    <property type="evidence" value="ECO:0007669"/>
    <property type="project" value="TreeGrafter"/>
</dbReference>
<dbReference type="PANTHER" id="PTHR42715">
    <property type="entry name" value="BETA-GLUCOSIDASE"/>
    <property type="match status" value="1"/>
</dbReference>
<dbReference type="Gene3D" id="3.20.20.300">
    <property type="entry name" value="Glycoside hydrolase, family 3, N-terminal domain"/>
    <property type="match status" value="1"/>
</dbReference>
<gene>
    <name evidence="4" type="ORF">SAMN04489721_2103</name>
</gene>
<keyword evidence="2" id="KW-0378">Hydrolase</keyword>
<dbReference type="Gene3D" id="3.40.50.1700">
    <property type="entry name" value="Glycoside hydrolase family 3 C-terminal domain"/>
    <property type="match status" value="1"/>
</dbReference>
<dbReference type="InterPro" id="IPR017853">
    <property type="entry name" value="GH"/>
</dbReference>
<dbReference type="Pfam" id="PF00933">
    <property type="entry name" value="Glyco_hydro_3"/>
    <property type="match status" value="1"/>
</dbReference>
<dbReference type="Pfam" id="PF01915">
    <property type="entry name" value="Glyco_hydro_3_C"/>
    <property type="match status" value="1"/>
</dbReference>
<dbReference type="InterPro" id="IPR001764">
    <property type="entry name" value="Glyco_hydro_3_N"/>
</dbReference>
<dbReference type="SMART" id="SM01217">
    <property type="entry name" value="Fn3_like"/>
    <property type="match status" value="1"/>
</dbReference>
<dbReference type="Pfam" id="PF14310">
    <property type="entry name" value="Fn3-like"/>
    <property type="match status" value="1"/>
</dbReference>
<dbReference type="SUPFAM" id="SSF51445">
    <property type="entry name" value="(Trans)glycosidases"/>
    <property type="match status" value="1"/>
</dbReference>
<dbReference type="InterPro" id="IPR026891">
    <property type="entry name" value="Fn3-like"/>
</dbReference>
<reference evidence="5" key="1">
    <citation type="submission" date="2016-10" db="EMBL/GenBank/DDBJ databases">
        <authorList>
            <person name="Varghese N."/>
            <person name="Submissions S."/>
        </authorList>
    </citation>
    <scope>NUCLEOTIDE SEQUENCE [LARGE SCALE GENOMIC DNA]</scope>
    <source>
        <strain evidence="5">CPCC 202695</strain>
    </source>
</reference>
<evidence type="ECO:0000259" key="3">
    <source>
        <dbReference type="SMART" id="SM01217"/>
    </source>
</evidence>
<dbReference type="PANTHER" id="PTHR42715:SF10">
    <property type="entry name" value="BETA-GLUCOSIDASE"/>
    <property type="match status" value="1"/>
</dbReference>
<protein>
    <submittedName>
        <fullName evidence="4">Beta-glucosidase</fullName>
    </submittedName>
</protein>
<proteinExistence type="inferred from homology"/>
<dbReference type="PRINTS" id="PR00133">
    <property type="entry name" value="GLHYDRLASE3"/>
</dbReference>
<dbReference type="InterPro" id="IPR050288">
    <property type="entry name" value="Cellulose_deg_GH3"/>
</dbReference>
<dbReference type="InterPro" id="IPR002772">
    <property type="entry name" value="Glyco_hydro_3_C"/>
</dbReference>